<dbReference type="InterPro" id="IPR050588">
    <property type="entry name" value="WNK_Ser-Thr_kinase"/>
</dbReference>
<sequence length="624" mass="69983">MARYAQEVPKKHMGRVSKPRSSAKRCQEDEKENGAPTTGSSPLFLKDISNIASHPSPHSIILRPTRSDSGHSSSADENSHSTTLCSPNKQLQIGTLLQDEARNGLEWLDEAECPEKILQVHGRFAKLNVEFGRGSFKTVYKGQDMENGSTIAWCESRISKKDHKRFKIEADLLKRLQHPSIIRFYDYWEVVERQTREKYFVLITEFMTSGTLRSYLKNFSSKVPMRVIKSWCRKILKGLAYLHSRNPAVIHRDLKCDNIFVSGSSGAVKIGDLGLAVIADRKGEARSVIGTPEFMAPEIFDEQYDESVDVYAFGMCMVEMVTQQYPYAECDNAAQIYRKITGGVRPLGYGRIEDVATKAVVDRCIRFSKTERYTVKELLALEYFLDELDVRVELVDRDRAISYEGSTVSVLVRYPEKLASKCKIGDSRAVQISLNVLTDDPEVIVSDMVKRSLMPDCDNVPTNVVRQLRERMAEVRKEQSWHQLSRLQSRAVSSPLEKSSTDVSDAGTQLNKASNSSPPSSQGSSRPVRPASDLLDLDEKLSNITNFSVMRHESVSFKPGEAPRLHVRKVSDPGLYSSSELASLDSAAERADTSRTLTAEVQTGRFRVAPTAMIGEAKENITDF</sequence>
<organism evidence="3 4">
    <name type="scientific">Ramazzottius varieornatus</name>
    <name type="common">Water bear</name>
    <name type="synonym">Tardigrade</name>
    <dbReference type="NCBI Taxonomy" id="947166"/>
    <lineage>
        <taxon>Eukaryota</taxon>
        <taxon>Metazoa</taxon>
        <taxon>Ecdysozoa</taxon>
        <taxon>Tardigrada</taxon>
        <taxon>Eutardigrada</taxon>
        <taxon>Parachela</taxon>
        <taxon>Hypsibioidea</taxon>
        <taxon>Ramazzottiidae</taxon>
        <taxon>Ramazzottius</taxon>
    </lineage>
</organism>
<feature type="compositionally biased region" description="Polar residues" evidence="1">
    <location>
        <begin position="484"/>
        <end position="513"/>
    </location>
</feature>
<feature type="compositionally biased region" description="Polar residues" evidence="1">
    <location>
        <begin position="70"/>
        <end position="86"/>
    </location>
</feature>
<dbReference type="GO" id="GO:0004672">
    <property type="term" value="F:protein kinase activity"/>
    <property type="evidence" value="ECO:0007669"/>
    <property type="project" value="InterPro"/>
</dbReference>
<feature type="region of interest" description="Disordered" evidence="1">
    <location>
        <begin position="1"/>
        <end position="86"/>
    </location>
</feature>
<dbReference type="GO" id="GO:0005524">
    <property type="term" value="F:ATP binding"/>
    <property type="evidence" value="ECO:0007669"/>
    <property type="project" value="InterPro"/>
</dbReference>
<dbReference type="InterPro" id="IPR008271">
    <property type="entry name" value="Ser/Thr_kinase_AS"/>
</dbReference>
<dbReference type="InterPro" id="IPR011009">
    <property type="entry name" value="Kinase-like_dom_sf"/>
</dbReference>
<dbReference type="OrthoDB" id="4062651at2759"/>
<evidence type="ECO:0000259" key="2">
    <source>
        <dbReference type="PROSITE" id="PS50011"/>
    </source>
</evidence>
<feature type="region of interest" description="Disordered" evidence="1">
    <location>
        <begin position="484"/>
        <end position="530"/>
    </location>
</feature>
<proteinExistence type="predicted"/>
<evidence type="ECO:0000313" key="3">
    <source>
        <dbReference type="EMBL" id="GAU88406.1"/>
    </source>
</evidence>
<feature type="compositionally biased region" description="Low complexity" evidence="1">
    <location>
        <begin position="514"/>
        <end position="530"/>
    </location>
</feature>
<dbReference type="SMART" id="SM00220">
    <property type="entry name" value="S_TKc"/>
    <property type="match status" value="1"/>
</dbReference>
<dbReference type="Gene3D" id="3.10.20.90">
    <property type="entry name" value="Phosphatidylinositol 3-kinase Catalytic Subunit, Chain A, domain 1"/>
    <property type="match status" value="1"/>
</dbReference>
<accession>A0A1D1UFJ0</accession>
<feature type="domain" description="Protein kinase" evidence="2">
    <location>
        <begin position="125"/>
        <end position="384"/>
    </location>
</feature>
<dbReference type="InterPro" id="IPR000719">
    <property type="entry name" value="Prot_kinase_dom"/>
</dbReference>
<dbReference type="Pfam" id="PF00069">
    <property type="entry name" value="Pkinase"/>
    <property type="match status" value="1"/>
</dbReference>
<comment type="caution">
    <text evidence="3">The sequence shown here is derived from an EMBL/GenBank/DDBJ whole genome shotgun (WGS) entry which is preliminary data.</text>
</comment>
<dbReference type="STRING" id="947166.A0A1D1UFJ0"/>
<dbReference type="Gene3D" id="3.30.200.20">
    <property type="entry name" value="Phosphorylase Kinase, domain 1"/>
    <property type="match status" value="1"/>
</dbReference>
<dbReference type="Proteomes" id="UP000186922">
    <property type="component" value="Unassembled WGS sequence"/>
</dbReference>
<reference evidence="3 4" key="1">
    <citation type="journal article" date="2016" name="Nat. Commun.">
        <title>Extremotolerant tardigrade genome and improved radiotolerance of human cultured cells by tardigrade-unique protein.</title>
        <authorList>
            <person name="Hashimoto T."/>
            <person name="Horikawa D.D."/>
            <person name="Saito Y."/>
            <person name="Kuwahara H."/>
            <person name="Kozuka-Hata H."/>
            <person name="Shin-I T."/>
            <person name="Minakuchi Y."/>
            <person name="Ohishi K."/>
            <person name="Motoyama A."/>
            <person name="Aizu T."/>
            <person name="Enomoto A."/>
            <person name="Kondo K."/>
            <person name="Tanaka S."/>
            <person name="Hara Y."/>
            <person name="Koshikawa S."/>
            <person name="Sagara H."/>
            <person name="Miura T."/>
            <person name="Yokobori S."/>
            <person name="Miyagawa K."/>
            <person name="Suzuki Y."/>
            <person name="Kubo T."/>
            <person name="Oyama M."/>
            <person name="Kohara Y."/>
            <person name="Fujiyama A."/>
            <person name="Arakawa K."/>
            <person name="Katayama T."/>
            <person name="Toyoda A."/>
            <person name="Kunieda T."/>
        </authorList>
    </citation>
    <scope>NUCLEOTIDE SEQUENCE [LARGE SCALE GENOMIC DNA]</scope>
    <source>
        <strain evidence="3 4">YOKOZUNA-1</strain>
    </source>
</reference>
<dbReference type="FunFam" id="3.30.200.20:FF:000494">
    <property type="entry name" value="serine/threonine-protein kinase WNK2 isoform X2"/>
    <property type="match status" value="1"/>
</dbReference>
<evidence type="ECO:0000313" key="4">
    <source>
        <dbReference type="Proteomes" id="UP000186922"/>
    </source>
</evidence>
<dbReference type="PROSITE" id="PS50011">
    <property type="entry name" value="PROTEIN_KINASE_DOM"/>
    <property type="match status" value="1"/>
</dbReference>
<feature type="compositionally biased region" description="Basic residues" evidence="1">
    <location>
        <begin position="11"/>
        <end position="23"/>
    </location>
</feature>
<protein>
    <recommendedName>
        <fullName evidence="2">Protein kinase domain-containing protein</fullName>
    </recommendedName>
</protein>
<evidence type="ECO:0000256" key="1">
    <source>
        <dbReference type="SAM" id="MobiDB-lite"/>
    </source>
</evidence>
<dbReference type="AlphaFoldDB" id="A0A1D1UFJ0"/>
<name>A0A1D1UFJ0_RAMVA</name>
<dbReference type="PANTHER" id="PTHR13902">
    <property type="entry name" value="SERINE/THREONINE-PROTEIN KINASE WNK WITH NO LYSINE -RELATED"/>
    <property type="match status" value="1"/>
</dbReference>
<dbReference type="EMBL" id="BDGG01000001">
    <property type="protein sequence ID" value="GAU88406.1"/>
    <property type="molecule type" value="Genomic_DNA"/>
</dbReference>
<gene>
    <name evidence="3" type="primary">RvY_01114-1</name>
    <name evidence="3" type="synonym">RvY_01114.1</name>
    <name evidence="3" type="ORF">RvY_01114</name>
</gene>
<dbReference type="FunFam" id="1.10.510.10:FF:001565">
    <property type="entry name" value="WNK protein kinase"/>
    <property type="match status" value="1"/>
</dbReference>
<dbReference type="SUPFAM" id="SSF56112">
    <property type="entry name" value="Protein kinase-like (PK-like)"/>
    <property type="match status" value="1"/>
</dbReference>
<keyword evidence="4" id="KW-1185">Reference proteome</keyword>
<dbReference type="Gene3D" id="1.10.510.10">
    <property type="entry name" value="Transferase(Phosphotransferase) domain 1"/>
    <property type="match status" value="1"/>
</dbReference>
<dbReference type="PROSITE" id="PS00108">
    <property type="entry name" value="PROTEIN_KINASE_ST"/>
    <property type="match status" value="1"/>
</dbReference>